<evidence type="ECO:0000313" key="3">
    <source>
        <dbReference type="EMBL" id="QQX77906.1"/>
    </source>
</evidence>
<keyword evidence="1" id="KW-0472">Membrane</keyword>
<evidence type="ECO:0000313" key="4">
    <source>
        <dbReference type="Proteomes" id="UP000629420"/>
    </source>
</evidence>
<keyword evidence="1" id="KW-1133">Transmembrane helix</keyword>
<dbReference type="EMBL" id="CP068439">
    <property type="protein sequence ID" value="QQX77906.1"/>
    <property type="molecule type" value="Genomic_DNA"/>
</dbReference>
<dbReference type="NCBIfam" id="NF037970">
    <property type="entry name" value="vanZ_1"/>
    <property type="match status" value="1"/>
</dbReference>
<evidence type="ECO:0000256" key="1">
    <source>
        <dbReference type="SAM" id="Phobius"/>
    </source>
</evidence>
<feature type="transmembrane region" description="Helical" evidence="1">
    <location>
        <begin position="12"/>
        <end position="29"/>
    </location>
</feature>
<feature type="transmembrane region" description="Helical" evidence="1">
    <location>
        <begin position="41"/>
        <end position="59"/>
    </location>
</feature>
<name>A0ABX7DWD4_9FLAO</name>
<dbReference type="PANTHER" id="PTHR28008:SF1">
    <property type="entry name" value="DOMAIN PROTEIN, PUTATIVE (AFU_ORTHOLOGUE AFUA_3G10980)-RELATED"/>
    <property type="match status" value="1"/>
</dbReference>
<feature type="domain" description="VanZ-like" evidence="2">
    <location>
        <begin position="13"/>
        <end position="89"/>
    </location>
</feature>
<keyword evidence="4" id="KW-1185">Reference proteome</keyword>
<sequence length="97" mass="11312">MPKIEFSGIDKIVHSTIHFILINLWLLFIYFKNGFLIKTRWILILLFSILLYGIVIEILQDQFTVSRKADILDVAANFTGSLLGIFFFKNIKKYLNA</sequence>
<accession>A0ABX7DWD4</accession>
<keyword evidence="1" id="KW-0812">Transmembrane</keyword>
<gene>
    <name evidence="3" type="ORF">JK629_06495</name>
</gene>
<dbReference type="PANTHER" id="PTHR28008">
    <property type="entry name" value="DOMAIN PROTEIN, PUTATIVE (AFU_ORTHOLOGUE AFUA_3G10980)-RELATED"/>
    <property type="match status" value="1"/>
</dbReference>
<proteinExistence type="predicted"/>
<dbReference type="InterPro" id="IPR006976">
    <property type="entry name" value="VanZ-like"/>
</dbReference>
<evidence type="ECO:0000259" key="2">
    <source>
        <dbReference type="Pfam" id="PF04892"/>
    </source>
</evidence>
<dbReference type="RefSeq" id="WP_202337795.1">
    <property type="nucleotide sequence ID" value="NZ_CP068439.1"/>
</dbReference>
<reference evidence="3 4" key="1">
    <citation type="submission" date="2021-01" db="EMBL/GenBank/DDBJ databases">
        <title>Aequorivita sp. strain KX20305, a bacterium isolated from the sediment collected at a cold seep field in South China Sea.</title>
        <authorList>
            <person name="Zhang H."/>
            <person name="Li C."/>
        </authorList>
    </citation>
    <scope>NUCLEOTIDE SEQUENCE [LARGE SCALE GENOMIC DNA]</scope>
    <source>
        <strain evidence="3 4">KX20305</strain>
    </source>
</reference>
<organism evidence="3 4">
    <name type="scientific">Aequorivita iocasae</name>
    <dbReference type="NCBI Taxonomy" id="2803865"/>
    <lineage>
        <taxon>Bacteria</taxon>
        <taxon>Pseudomonadati</taxon>
        <taxon>Bacteroidota</taxon>
        <taxon>Flavobacteriia</taxon>
        <taxon>Flavobacteriales</taxon>
        <taxon>Flavobacteriaceae</taxon>
        <taxon>Aequorivita</taxon>
    </lineage>
</organism>
<protein>
    <submittedName>
        <fullName evidence="3">VanZ family protein</fullName>
    </submittedName>
</protein>
<dbReference type="Pfam" id="PF04892">
    <property type="entry name" value="VanZ"/>
    <property type="match status" value="1"/>
</dbReference>
<dbReference type="Proteomes" id="UP000629420">
    <property type="component" value="Chromosome"/>
</dbReference>
<feature type="transmembrane region" description="Helical" evidence="1">
    <location>
        <begin position="71"/>
        <end position="88"/>
    </location>
</feature>